<protein>
    <submittedName>
        <fullName evidence="3">ABC-type tungstate transport system, permease component</fullName>
    </submittedName>
</protein>
<evidence type="ECO:0000313" key="4">
    <source>
        <dbReference type="Proteomes" id="UP000057158"/>
    </source>
</evidence>
<dbReference type="InterPro" id="IPR052738">
    <property type="entry name" value="ABC-Tungstate_binding"/>
</dbReference>
<dbReference type="SUPFAM" id="SSF53850">
    <property type="entry name" value="Periplasmic binding protein-like II"/>
    <property type="match status" value="1"/>
</dbReference>
<dbReference type="KEGG" id="des:DSOUD_1072"/>
<organism evidence="3 4">
    <name type="scientific">Desulfuromonas soudanensis</name>
    <dbReference type="NCBI Taxonomy" id="1603606"/>
    <lineage>
        <taxon>Bacteria</taxon>
        <taxon>Pseudomonadati</taxon>
        <taxon>Thermodesulfobacteriota</taxon>
        <taxon>Desulfuromonadia</taxon>
        <taxon>Desulfuromonadales</taxon>
        <taxon>Desulfuromonadaceae</taxon>
        <taxon>Desulfuromonas</taxon>
    </lineage>
</organism>
<keyword evidence="1" id="KW-0732">Signal</keyword>
<feature type="signal peptide" evidence="1">
    <location>
        <begin position="1"/>
        <end position="31"/>
    </location>
</feature>
<gene>
    <name evidence="3" type="primary">tupA</name>
    <name evidence="3" type="ORF">DSOUD_1072</name>
</gene>
<dbReference type="PANTHER" id="PTHR37945">
    <property type="entry name" value="EXTRACELLULAR TUNGSTATE BINDING PROTEIN"/>
    <property type="match status" value="1"/>
</dbReference>
<dbReference type="Pfam" id="PF12849">
    <property type="entry name" value="PBP_like_2"/>
    <property type="match status" value="1"/>
</dbReference>
<feature type="chain" id="PRO_5005792295" evidence="1">
    <location>
        <begin position="32"/>
        <end position="275"/>
    </location>
</feature>
<dbReference type="InterPro" id="IPR024370">
    <property type="entry name" value="PBP_domain"/>
</dbReference>
<reference evidence="3 4" key="1">
    <citation type="submission" date="2015-07" db="EMBL/GenBank/DDBJ databases">
        <title>Isolation and Genomic Characterization of a Novel Halophilic Metal-Reducing Deltaproteobacterium from the Deep Subsurface.</title>
        <authorList>
            <person name="Badalamenti J.P."/>
            <person name="Summers Z.M."/>
            <person name="Gralnick J.A."/>
            <person name="Bond D.R."/>
        </authorList>
    </citation>
    <scope>NUCLEOTIDE SEQUENCE [LARGE SCALE GENOMIC DNA]</scope>
    <source>
        <strain evidence="3 4">WTL</strain>
    </source>
</reference>
<dbReference type="Proteomes" id="UP000057158">
    <property type="component" value="Chromosome"/>
</dbReference>
<dbReference type="STRING" id="1603606.DSOUD_1072"/>
<feature type="domain" description="PBP" evidence="2">
    <location>
        <begin position="36"/>
        <end position="255"/>
    </location>
</feature>
<dbReference type="EMBL" id="CP010802">
    <property type="protein sequence ID" value="ALC15857.1"/>
    <property type="molecule type" value="Genomic_DNA"/>
</dbReference>
<dbReference type="AlphaFoldDB" id="A0A0M4DGQ4"/>
<proteinExistence type="predicted"/>
<dbReference type="Gene3D" id="3.40.190.10">
    <property type="entry name" value="Periplasmic binding protein-like II"/>
    <property type="match status" value="2"/>
</dbReference>
<evidence type="ECO:0000313" key="3">
    <source>
        <dbReference type="EMBL" id="ALC15857.1"/>
    </source>
</evidence>
<keyword evidence="4" id="KW-1185">Reference proteome</keyword>
<sequence>MAHIKDTAMKRFRILLAAVLASLLFCGVATAAEHLRLATTTSTENSGLLAVLLPPFEKANDCKVDVIAVGTGKAIKLGETGDVDVILVHARAREEKFVAEGYGVNRRDVMYNDFVILGPAEDPAGIKGLADGAEALKKIAAAQATFVSRGDDSGTHTKEKSLWKKVDITPEGQWYLEAGRGMGEVITMATERRGYTLADRGTFIAYKSKTDLQVLTEGDKALFNPYGVIPVNPKKHPHVKIDLAEAFVAYLTGAEGQSIIANYRKNGEPLFFLYK</sequence>
<dbReference type="PANTHER" id="PTHR37945:SF1">
    <property type="entry name" value="EXTRACELLULAR TUNGSTATE BINDING PROTEIN"/>
    <property type="match status" value="1"/>
</dbReference>
<name>A0A0M4DGQ4_9BACT</name>
<dbReference type="PATRIC" id="fig|1603606.3.peg.1177"/>
<evidence type="ECO:0000259" key="2">
    <source>
        <dbReference type="Pfam" id="PF12849"/>
    </source>
</evidence>
<accession>A0A0M4DGQ4</accession>
<evidence type="ECO:0000256" key="1">
    <source>
        <dbReference type="SAM" id="SignalP"/>
    </source>
</evidence>